<dbReference type="PROSITE" id="PS50110">
    <property type="entry name" value="RESPONSE_REGULATORY"/>
    <property type="match status" value="1"/>
</dbReference>
<dbReference type="Proteomes" id="UP000650524">
    <property type="component" value="Unassembled WGS sequence"/>
</dbReference>
<dbReference type="PANTHER" id="PTHR44591:SF3">
    <property type="entry name" value="RESPONSE REGULATORY DOMAIN-CONTAINING PROTEIN"/>
    <property type="match status" value="1"/>
</dbReference>
<evidence type="ECO:0000259" key="3">
    <source>
        <dbReference type="PROSITE" id="PS50110"/>
    </source>
</evidence>
<dbReference type="SUPFAM" id="SSF52172">
    <property type="entry name" value="CheY-like"/>
    <property type="match status" value="1"/>
</dbReference>
<proteinExistence type="predicted"/>
<feature type="domain" description="Response regulatory" evidence="3">
    <location>
        <begin position="4"/>
        <end position="129"/>
    </location>
</feature>
<dbReference type="GO" id="GO:0000160">
    <property type="term" value="P:phosphorelay signal transduction system"/>
    <property type="evidence" value="ECO:0007669"/>
    <property type="project" value="InterPro"/>
</dbReference>
<dbReference type="Pfam" id="PF00072">
    <property type="entry name" value="Response_reg"/>
    <property type="match status" value="1"/>
</dbReference>
<evidence type="ECO:0000256" key="1">
    <source>
        <dbReference type="ARBA" id="ARBA00022553"/>
    </source>
</evidence>
<dbReference type="SMART" id="SM00448">
    <property type="entry name" value="REC"/>
    <property type="match status" value="1"/>
</dbReference>
<evidence type="ECO:0000313" key="5">
    <source>
        <dbReference type="Proteomes" id="UP000650524"/>
    </source>
</evidence>
<dbReference type="AlphaFoldDB" id="A0A8J6MZB2"/>
<dbReference type="InterPro" id="IPR050595">
    <property type="entry name" value="Bact_response_regulator"/>
</dbReference>
<name>A0A8J6MZB2_9DELT</name>
<protein>
    <submittedName>
        <fullName evidence="4">Response regulator</fullName>
    </submittedName>
</protein>
<sequence>MGKKVLVVDDNPDARLFSSSVVEECGHSALEAPNGEEGLEMAKANKPDLIILDVLMPKQSGLRMYREILQAKSLKHIPIIMLSGVAKKTFLRSQKALTEFGGVKVPEPEVYLEKPVEPEKLTSVINKILA</sequence>
<comment type="caution">
    <text evidence="4">The sequence shown here is derived from an EMBL/GenBank/DDBJ whole genome shotgun (WGS) entry which is preliminary data.</text>
</comment>
<accession>A0A8J6MZB2</accession>
<dbReference type="PANTHER" id="PTHR44591">
    <property type="entry name" value="STRESS RESPONSE REGULATOR PROTEIN 1"/>
    <property type="match status" value="1"/>
</dbReference>
<evidence type="ECO:0000256" key="2">
    <source>
        <dbReference type="PROSITE-ProRule" id="PRU00169"/>
    </source>
</evidence>
<dbReference type="Gene3D" id="3.40.50.2300">
    <property type="match status" value="1"/>
</dbReference>
<reference evidence="4 5" key="1">
    <citation type="submission" date="2020-08" db="EMBL/GenBank/DDBJ databases">
        <title>Bridging the membrane lipid divide: bacteria of the FCB group superphylum have the potential to synthesize archaeal ether lipids.</title>
        <authorList>
            <person name="Villanueva L."/>
            <person name="Von Meijenfeldt F.A.B."/>
            <person name="Westbye A.B."/>
            <person name="Yadav S."/>
            <person name="Hopmans E.C."/>
            <person name="Dutilh B.E."/>
            <person name="Sinninghe Damste J.S."/>
        </authorList>
    </citation>
    <scope>NUCLEOTIDE SEQUENCE [LARGE SCALE GENOMIC DNA]</scope>
    <source>
        <strain evidence="4">NIOZ-UU27</strain>
    </source>
</reference>
<dbReference type="InterPro" id="IPR011006">
    <property type="entry name" value="CheY-like_superfamily"/>
</dbReference>
<organism evidence="4 5">
    <name type="scientific">Candidatus Desulfacyla euxinica</name>
    <dbReference type="NCBI Taxonomy" id="2841693"/>
    <lineage>
        <taxon>Bacteria</taxon>
        <taxon>Deltaproteobacteria</taxon>
        <taxon>Candidatus Desulfacyla</taxon>
    </lineage>
</organism>
<gene>
    <name evidence="4" type="ORF">H8E19_08660</name>
</gene>
<feature type="modified residue" description="4-aspartylphosphate" evidence="2">
    <location>
        <position position="53"/>
    </location>
</feature>
<dbReference type="InterPro" id="IPR001789">
    <property type="entry name" value="Sig_transdc_resp-reg_receiver"/>
</dbReference>
<evidence type="ECO:0000313" key="4">
    <source>
        <dbReference type="EMBL" id="MBC8177462.1"/>
    </source>
</evidence>
<dbReference type="EMBL" id="JACNJD010000211">
    <property type="protein sequence ID" value="MBC8177462.1"/>
    <property type="molecule type" value="Genomic_DNA"/>
</dbReference>
<keyword evidence="1 2" id="KW-0597">Phosphoprotein</keyword>